<comment type="caution">
    <text evidence="1">The sequence shown here is derived from an EMBL/GenBank/DDBJ whole genome shotgun (WGS) entry which is preliminary data.</text>
</comment>
<protein>
    <submittedName>
        <fullName evidence="1">Uncharacterized protein</fullName>
    </submittedName>
</protein>
<dbReference type="AlphaFoldDB" id="A0A2T4GSC5"/>
<dbReference type="EMBL" id="PVEM01000006">
    <property type="protein sequence ID" value="PTD06443.1"/>
    <property type="molecule type" value="Genomic_DNA"/>
</dbReference>
<name>A0A2T4GSC5_FUSCU</name>
<dbReference type="Proteomes" id="UP000241587">
    <property type="component" value="Unassembled WGS sequence"/>
</dbReference>
<dbReference type="OrthoDB" id="5243844at2759"/>
<evidence type="ECO:0000313" key="1">
    <source>
        <dbReference type="EMBL" id="PTD06443.1"/>
    </source>
</evidence>
<gene>
    <name evidence="1" type="ORF">FCULG_00006281</name>
</gene>
<keyword evidence="2" id="KW-1185">Reference proteome</keyword>
<organism evidence="1 2">
    <name type="scientific">Fusarium culmorum</name>
    <dbReference type="NCBI Taxonomy" id="5516"/>
    <lineage>
        <taxon>Eukaryota</taxon>
        <taxon>Fungi</taxon>
        <taxon>Dikarya</taxon>
        <taxon>Ascomycota</taxon>
        <taxon>Pezizomycotina</taxon>
        <taxon>Sordariomycetes</taxon>
        <taxon>Hypocreomycetidae</taxon>
        <taxon>Hypocreales</taxon>
        <taxon>Nectriaceae</taxon>
        <taxon>Fusarium</taxon>
    </lineage>
</organism>
<reference evidence="1 2" key="1">
    <citation type="submission" date="2018-02" db="EMBL/GenBank/DDBJ databases">
        <title>Fusarium culmorum secondary metabolites in fungal-bacterial-plant interactions.</title>
        <authorList>
            <person name="Schmidt R."/>
        </authorList>
    </citation>
    <scope>NUCLEOTIDE SEQUENCE [LARGE SCALE GENOMIC DNA]</scope>
    <source>
        <strain evidence="1 2">PV</strain>
    </source>
</reference>
<proteinExistence type="predicted"/>
<accession>A0A2T4GSC5</accession>
<evidence type="ECO:0000313" key="2">
    <source>
        <dbReference type="Proteomes" id="UP000241587"/>
    </source>
</evidence>
<sequence>MLEEDVFDIAYLTYWTLWQLDAGNRLDGTLTPAIRSYIFSNTDSVFRKSYIPVDLPYDLMGIAYGPSIYLKKSIRALKTETIYRNCVESELPSQIPKKSYFRKSERSISRKSMSCAALDNLYRIFIKIHRLTLDSDNTD</sequence>